<dbReference type="PANTHER" id="PTHR12526:SF630">
    <property type="entry name" value="GLYCOSYLTRANSFERASE"/>
    <property type="match status" value="1"/>
</dbReference>
<feature type="domain" description="Glycosyltransferase subfamily 4-like N-terminal" evidence="2">
    <location>
        <begin position="22"/>
        <end position="178"/>
    </location>
</feature>
<reference evidence="3 4" key="1">
    <citation type="submission" date="2020-05" db="EMBL/GenBank/DDBJ databases">
        <title>Draft genome sequence of Desulfovibrio psychrotolerans JS1T.</title>
        <authorList>
            <person name="Ueno A."/>
            <person name="Tamazawa S."/>
            <person name="Tamamura S."/>
            <person name="Murakami T."/>
            <person name="Kiyama T."/>
            <person name="Inomata H."/>
            <person name="Amano Y."/>
            <person name="Miyakawa K."/>
            <person name="Tamaki H."/>
            <person name="Naganuma T."/>
            <person name="Kaneko K."/>
        </authorList>
    </citation>
    <scope>NUCLEOTIDE SEQUENCE [LARGE SCALE GENOMIC DNA]</scope>
    <source>
        <strain evidence="3 4">JS1</strain>
    </source>
</reference>
<feature type="domain" description="Glycosyl transferase family 1" evidence="1">
    <location>
        <begin position="187"/>
        <end position="349"/>
    </location>
</feature>
<dbReference type="SUPFAM" id="SSF53756">
    <property type="entry name" value="UDP-Glycosyltransferase/glycogen phosphorylase"/>
    <property type="match status" value="1"/>
</dbReference>
<evidence type="ECO:0000259" key="2">
    <source>
        <dbReference type="Pfam" id="PF13439"/>
    </source>
</evidence>
<dbReference type="Proteomes" id="UP000503820">
    <property type="component" value="Unassembled WGS sequence"/>
</dbReference>
<dbReference type="InterPro" id="IPR001296">
    <property type="entry name" value="Glyco_trans_1"/>
</dbReference>
<dbReference type="AlphaFoldDB" id="A0A7J0BUC2"/>
<dbReference type="NCBIfam" id="NF038011">
    <property type="entry name" value="PelF"/>
    <property type="match status" value="1"/>
</dbReference>
<name>A0A7J0BUC2_9BACT</name>
<accession>A0A7J0BUC2</accession>
<dbReference type="InterPro" id="IPR047691">
    <property type="entry name" value="PelF-like"/>
</dbReference>
<dbReference type="Pfam" id="PF00534">
    <property type="entry name" value="Glycos_transf_1"/>
    <property type="match status" value="1"/>
</dbReference>
<dbReference type="Pfam" id="PF13439">
    <property type="entry name" value="Glyco_transf_4"/>
    <property type="match status" value="1"/>
</dbReference>
<sequence>MSQSSVPASPLRILHVVYSFGIGGSETVAREVALRLGEQGHANMVVALEHDGPLSGEFRSAGIAAHALNRGEGSMLGAMYRLFRLVREFRPHALHTHHMYMLFHAVPAAVLTRTPIVHTEHEFWSLDTAKGRLLMPFLARFCRWITAVNDETRLFMEQRLGLPGKSLVTVGNGIDIRRFSGTGALRRADLGLGDDDRVAVIVARLEPVKNHQMLLRAWQQVVREVAGAKLLVAGTGSLAEPLRDDAAALGLADSVYFLGPRRDVHEILPLADVAVLSSCDEGLPLFLLEAMAAGLPVVSTRVGGVPRLISEGENGHMVAEGDEQALARAVAGLLKDPSRASRMGMAGRRRVEAAYDLDAAVGRYLDLYRGGKL</sequence>
<dbReference type="RefSeq" id="WP_174409915.1">
    <property type="nucleotide sequence ID" value="NZ_BLVP01000008.1"/>
</dbReference>
<dbReference type="GO" id="GO:0016757">
    <property type="term" value="F:glycosyltransferase activity"/>
    <property type="evidence" value="ECO:0007669"/>
    <property type="project" value="InterPro"/>
</dbReference>
<proteinExistence type="predicted"/>
<dbReference type="PANTHER" id="PTHR12526">
    <property type="entry name" value="GLYCOSYLTRANSFERASE"/>
    <property type="match status" value="1"/>
</dbReference>
<keyword evidence="4" id="KW-1185">Reference proteome</keyword>
<evidence type="ECO:0000259" key="1">
    <source>
        <dbReference type="Pfam" id="PF00534"/>
    </source>
</evidence>
<keyword evidence="3" id="KW-0808">Transferase</keyword>
<dbReference type="EMBL" id="BLVP01000008">
    <property type="protein sequence ID" value="GFM37303.1"/>
    <property type="molecule type" value="Genomic_DNA"/>
</dbReference>
<dbReference type="InterPro" id="IPR028098">
    <property type="entry name" value="Glyco_trans_4-like_N"/>
</dbReference>
<comment type="caution">
    <text evidence="3">The sequence shown here is derived from an EMBL/GenBank/DDBJ whole genome shotgun (WGS) entry which is preliminary data.</text>
</comment>
<dbReference type="Gene3D" id="3.40.50.2000">
    <property type="entry name" value="Glycogen Phosphorylase B"/>
    <property type="match status" value="2"/>
</dbReference>
<organism evidence="3 4">
    <name type="scientific">Desulfovibrio psychrotolerans</name>
    <dbReference type="NCBI Taxonomy" id="415242"/>
    <lineage>
        <taxon>Bacteria</taxon>
        <taxon>Pseudomonadati</taxon>
        <taxon>Thermodesulfobacteriota</taxon>
        <taxon>Desulfovibrionia</taxon>
        <taxon>Desulfovibrionales</taxon>
        <taxon>Desulfovibrionaceae</taxon>
        <taxon>Desulfovibrio</taxon>
    </lineage>
</organism>
<gene>
    <name evidence="3" type="ORF">DSM19430T_19870</name>
</gene>
<evidence type="ECO:0000313" key="4">
    <source>
        <dbReference type="Proteomes" id="UP000503820"/>
    </source>
</evidence>
<protein>
    <submittedName>
        <fullName evidence="3">Glycosyl transferase</fullName>
    </submittedName>
</protein>
<evidence type="ECO:0000313" key="3">
    <source>
        <dbReference type="EMBL" id="GFM37303.1"/>
    </source>
</evidence>